<dbReference type="NCBIfam" id="TIGR04178">
    <property type="entry name" value="exo_archaeo"/>
    <property type="match status" value="1"/>
</dbReference>
<accession>A0A0C2EA91</accession>
<feature type="transmembrane region" description="Helical" evidence="8">
    <location>
        <begin position="214"/>
        <end position="234"/>
    </location>
</feature>
<feature type="transmembrane region" description="Helical" evidence="8">
    <location>
        <begin position="12"/>
        <end position="31"/>
    </location>
</feature>
<proteinExistence type="predicted"/>
<evidence type="ECO:0000256" key="3">
    <source>
        <dbReference type="ARBA" id="ARBA00022670"/>
    </source>
</evidence>
<evidence type="ECO:0008006" key="11">
    <source>
        <dbReference type="Google" id="ProtNLM"/>
    </source>
</evidence>
<evidence type="ECO:0000256" key="1">
    <source>
        <dbReference type="ARBA" id="ARBA00004651"/>
    </source>
</evidence>
<comment type="caution">
    <text evidence="9">The sequence shown here is derived from an EMBL/GenBank/DDBJ whole genome shotgun (WGS) entry which is preliminary data.</text>
</comment>
<dbReference type="GO" id="GO:0006508">
    <property type="term" value="P:proteolysis"/>
    <property type="evidence" value="ECO:0007669"/>
    <property type="project" value="UniProtKB-KW"/>
</dbReference>
<dbReference type="AlphaFoldDB" id="A0A0C2EA91"/>
<dbReference type="GO" id="GO:0005886">
    <property type="term" value="C:plasma membrane"/>
    <property type="evidence" value="ECO:0007669"/>
    <property type="project" value="UniProtKB-SubCell"/>
</dbReference>
<evidence type="ECO:0000256" key="2">
    <source>
        <dbReference type="ARBA" id="ARBA00022475"/>
    </source>
</evidence>
<dbReference type="EMBL" id="JWJD01000010">
    <property type="protein sequence ID" value="KIH75503.1"/>
    <property type="molecule type" value="Genomic_DNA"/>
</dbReference>
<dbReference type="NCBIfam" id="TIGR03109">
    <property type="entry name" value="exosort_XrtA"/>
    <property type="match status" value="1"/>
</dbReference>
<keyword evidence="5" id="KW-0378">Hydrolase</keyword>
<keyword evidence="10" id="KW-1185">Reference proteome</keyword>
<gene>
    <name evidence="9" type="ORF">GFER_16245</name>
</gene>
<sequence length="283" mass="30914">MTIARRIDLTTLVGAGLFTVAFGLLYHHAIASMVNDWSIDPNYSHGFLVPLISGYFLWMKREHLLEMTPRRSLFGLLVALGGLAMFLVGSVAGESFTIRMSMLVVLSGALLFACGWSIFRELAFPLGFLVFMVPLPYILYDSVAFPLRMMITNYSVEIIKFLGIAVMREGNIIHLTNTSLEVADACSGIRSIISLLALATAMAYMFFKPMWKRIVLVALAIPMAIFANGVRVVGTGVLASRFGPEVAQGFFHEFAGLAVFVLAMAMLVGAAGILSWIGRSRNG</sequence>
<evidence type="ECO:0000256" key="5">
    <source>
        <dbReference type="ARBA" id="ARBA00022801"/>
    </source>
</evidence>
<protein>
    <recommendedName>
        <fullName evidence="11">Exosortase</fullName>
    </recommendedName>
</protein>
<dbReference type="RefSeq" id="WP_040101068.1">
    <property type="nucleotide sequence ID" value="NZ_JWJD01000010.1"/>
</dbReference>
<comment type="subcellular location">
    <subcellularLocation>
        <location evidence="1">Cell membrane</location>
        <topology evidence="1">Multi-pass membrane protein</topology>
    </subcellularLocation>
</comment>
<feature type="transmembrane region" description="Helical" evidence="8">
    <location>
        <begin position="122"/>
        <end position="140"/>
    </location>
</feature>
<feature type="transmembrane region" description="Helical" evidence="8">
    <location>
        <begin position="43"/>
        <end position="60"/>
    </location>
</feature>
<evidence type="ECO:0000313" key="10">
    <source>
        <dbReference type="Proteomes" id="UP000035068"/>
    </source>
</evidence>
<evidence type="ECO:0000256" key="6">
    <source>
        <dbReference type="ARBA" id="ARBA00022989"/>
    </source>
</evidence>
<feature type="transmembrane region" description="Helical" evidence="8">
    <location>
        <begin position="254"/>
        <end position="277"/>
    </location>
</feature>
<dbReference type="InterPro" id="IPR013426">
    <property type="entry name" value="EpsH-like"/>
</dbReference>
<evidence type="ECO:0000256" key="4">
    <source>
        <dbReference type="ARBA" id="ARBA00022692"/>
    </source>
</evidence>
<feature type="transmembrane region" description="Helical" evidence="8">
    <location>
        <begin position="98"/>
        <end position="115"/>
    </location>
</feature>
<dbReference type="GO" id="GO:0008233">
    <property type="term" value="F:peptidase activity"/>
    <property type="evidence" value="ECO:0007669"/>
    <property type="project" value="UniProtKB-KW"/>
</dbReference>
<keyword evidence="2" id="KW-1003">Cell membrane</keyword>
<dbReference type="Pfam" id="PF09721">
    <property type="entry name" value="Exosortase_EpsH"/>
    <property type="match status" value="1"/>
</dbReference>
<evidence type="ECO:0000256" key="7">
    <source>
        <dbReference type="ARBA" id="ARBA00023136"/>
    </source>
</evidence>
<dbReference type="InterPro" id="IPR026392">
    <property type="entry name" value="Exo/Archaeosortase_dom"/>
</dbReference>
<keyword evidence="6 8" id="KW-1133">Transmembrane helix</keyword>
<evidence type="ECO:0000313" key="9">
    <source>
        <dbReference type="EMBL" id="KIH75503.1"/>
    </source>
</evidence>
<name>A0A0C2EA91_9BACT</name>
<reference evidence="9 10" key="1">
    <citation type="submission" date="2014-12" db="EMBL/GenBank/DDBJ databases">
        <title>Genomes of Geoalkalibacter ferrihydriticus and Geoalkalibacter subterraneus, two haloalkaliphilic metal-reducing members of the Geobacteraceae.</title>
        <authorList>
            <person name="Badalamenti J.P."/>
            <person name="Torres C.I."/>
            <person name="Krajmalnik-Brown R."/>
            <person name="Bond D.R."/>
        </authorList>
    </citation>
    <scope>NUCLEOTIDE SEQUENCE [LARGE SCALE GENOMIC DNA]</scope>
    <source>
        <strain evidence="9 10">DSM 17813</strain>
    </source>
</reference>
<evidence type="ECO:0000256" key="8">
    <source>
        <dbReference type="SAM" id="Phobius"/>
    </source>
</evidence>
<dbReference type="InterPro" id="IPR019127">
    <property type="entry name" value="Exosortase"/>
</dbReference>
<keyword evidence="3" id="KW-0645">Protease</keyword>
<keyword evidence="7 8" id="KW-0472">Membrane</keyword>
<dbReference type="InterPro" id="IPR017540">
    <property type="entry name" value="Exosortase-1"/>
</dbReference>
<feature type="transmembrane region" description="Helical" evidence="8">
    <location>
        <begin position="72"/>
        <end position="92"/>
    </location>
</feature>
<keyword evidence="4 8" id="KW-0812">Transmembrane</keyword>
<dbReference type="NCBIfam" id="TIGR02602">
    <property type="entry name" value="8TM_EpsH"/>
    <property type="match status" value="1"/>
</dbReference>
<feature type="transmembrane region" description="Helical" evidence="8">
    <location>
        <begin position="188"/>
        <end position="207"/>
    </location>
</feature>
<organism evidence="9 10">
    <name type="scientific">Geoalkalibacter ferrihydriticus DSM 17813</name>
    <dbReference type="NCBI Taxonomy" id="1121915"/>
    <lineage>
        <taxon>Bacteria</taxon>
        <taxon>Pseudomonadati</taxon>
        <taxon>Thermodesulfobacteriota</taxon>
        <taxon>Desulfuromonadia</taxon>
        <taxon>Desulfuromonadales</taxon>
        <taxon>Geoalkalibacteraceae</taxon>
        <taxon>Geoalkalibacter</taxon>
    </lineage>
</organism>
<dbReference type="Proteomes" id="UP000035068">
    <property type="component" value="Unassembled WGS sequence"/>
</dbReference>